<accession>A0A0H4W7Y5</accession>
<keyword evidence="3" id="KW-1185">Reference proteome</keyword>
<sequence>MAAKSYLTQIQAIEDKVHQLVQQYHAGQERLQAAHQEIARLQQVIQEKDAEIKNFQNQDNISKIVQTIAVDTTNSTELKLKINEYLREIDKCIAYLRE</sequence>
<dbReference type="EMBL" id="CP010777">
    <property type="protein sequence ID" value="AKQ46546.1"/>
    <property type="molecule type" value="Genomic_DNA"/>
</dbReference>
<feature type="coiled-coil region" evidence="1">
    <location>
        <begin position="3"/>
        <end position="58"/>
    </location>
</feature>
<evidence type="ECO:0000313" key="2">
    <source>
        <dbReference type="EMBL" id="AKQ46546.1"/>
    </source>
</evidence>
<proteinExistence type="predicted"/>
<name>A0A0H4W7Y5_9BACT</name>
<dbReference type="PATRIC" id="fig|1379910.4.peg.3128"/>
<gene>
    <name evidence="2" type="ORF">TH63_14370</name>
</gene>
<dbReference type="Proteomes" id="UP000036458">
    <property type="component" value="Chromosome"/>
</dbReference>
<dbReference type="AlphaFoldDB" id="A0A0H4W7Y5"/>
<evidence type="ECO:0000313" key="3">
    <source>
        <dbReference type="Proteomes" id="UP000036458"/>
    </source>
</evidence>
<dbReference type="KEGG" id="ruf:TH63_14370"/>
<dbReference type="STRING" id="1379910.TH63_14370"/>
<dbReference type="OrthoDB" id="1467932at2"/>
<protein>
    <submittedName>
        <fullName evidence="2">Uncharacterized protein</fullName>
    </submittedName>
</protein>
<dbReference type="RefSeq" id="WP_048921546.1">
    <property type="nucleotide sequence ID" value="NZ_CP010777.1"/>
</dbReference>
<reference evidence="2 3" key="1">
    <citation type="submission" date="2015-01" db="EMBL/GenBank/DDBJ databases">
        <title>Rufibacter sp./DG31D/ whole genome sequencing.</title>
        <authorList>
            <person name="Kim M.K."/>
            <person name="Srinivasan S."/>
            <person name="Lee J.-J."/>
        </authorList>
    </citation>
    <scope>NUCLEOTIDE SEQUENCE [LARGE SCALE GENOMIC DNA]</scope>
    <source>
        <strain evidence="2 3">DG31D</strain>
    </source>
</reference>
<keyword evidence="1" id="KW-0175">Coiled coil</keyword>
<organism evidence="2 3">
    <name type="scientific">Rufibacter radiotolerans</name>
    <dbReference type="NCBI Taxonomy" id="1379910"/>
    <lineage>
        <taxon>Bacteria</taxon>
        <taxon>Pseudomonadati</taxon>
        <taxon>Bacteroidota</taxon>
        <taxon>Cytophagia</taxon>
        <taxon>Cytophagales</taxon>
        <taxon>Hymenobacteraceae</taxon>
        <taxon>Rufibacter</taxon>
    </lineage>
</organism>
<evidence type="ECO:0000256" key="1">
    <source>
        <dbReference type="SAM" id="Coils"/>
    </source>
</evidence>